<evidence type="ECO:0000259" key="5">
    <source>
        <dbReference type="Pfam" id="PF00733"/>
    </source>
</evidence>
<organism evidence="7 8">
    <name type="scientific">Saccharothrix algeriensis</name>
    <dbReference type="NCBI Taxonomy" id="173560"/>
    <lineage>
        <taxon>Bacteria</taxon>
        <taxon>Bacillati</taxon>
        <taxon>Actinomycetota</taxon>
        <taxon>Actinomycetes</taxon>
        <taxon>Pseudonocardiales</taxon>
        <taxon>Pseudonocardiaceae</taxon>
        <taxon>Saccharothrix</taxon>
    </lineage>
</organism>
<evidence type="ECO:0000313" key="8">
    <source>
        <dbReference type="Proteomes" id="UP000671828"/>
    </source>
</evidence>
<protein>
    <recommendedName>
        <fullName evidence="2">asparagine synthase (glutamine-hydrolyzing)</fullName>
        <ecNumber evidence="2">6.3.5.4</ecNumber>
    </recommendedName>
</protein>
<keyword evidence="3" id="KW-0028">Amino-acid biosynthesis</keyword>
<dbReference type="PANTHER" id="PTHR43284">
    <property type="entry name" value="ASPARAGINE SYNTHETASE (GLUTAMINE-HYDROLYZING)"/>
    <property type="match status" value="1"/>
</dbReference>
<dbReference type="GO" id="GO:0004066">
    <property type="term" value="F:asparagine synthase (glutamine-hydrolyzing) activity"/>
    <property type="evidence" value="ECO:0007669"/>
    <property type="project" value="UniProtKB-EC"/>
</dbReference>
<keyword evidence="3" id="KW-0061">Asparagine biosynthesis</keyword>
<evidence type="ECO:0000256" key="3">
    <source>
        <dbReference type="ARBA" id="ARBA00022888"/>
    </source>
</evidence>
<evidence type="ECO:0000256" key="4">
    <source>
        <dbReference type="ARBA" id="ARBA00048741"/>
    </source>
</evidence>
<dbReference type="GO" id="GO:0005829">
    <property type="term" value="C:cytosol"/>
    <property type="evidence" value="ECO:0007669"/>
    <property type="project" value="TreeGrafter"/>
</dbReference>
<evidence type="ECO:0000313" key="7">
    <source>
        <dbReference type="EMBL" id="QTR03023.1"/>
    </source>
</evidence>
<comment type="pathway">
    <text evidence="1">Amino-acid biosynthesis; L-asparagine biosynthesis; L-asparagine from L-aspartate (L-Gln route): step 1/1.</text>
</comment>
<dbReference type="Pfam" id="PF00733">
    <property type="entry name" value="Asn_synthase"/>
    <property type="match status" value="1"/>
</dbReference>
<dbReference type="SUPFAM" id="SSF52402">
    <property type="entry name" value="Adenine nucleotide alpha hydrolases-like"/>
    <property type="match status" value="1"/>
</dbReference>
<gene>
    <name evidence="7" type="ORF">J7S33_29225</name>
    <name evidence="6" type="ORF">JOE68_005605</name>
</gene>
<dbReference type="EC" id="6.3.5.4" evidence="2"/>
<accession>A0A8T8HWN4</accession>
<keyword evidence="9" id="KW-1185">Reference proteome</keyword>
<proteinExistence type="predicted"/>
<dbReference type="InterPro" id="IPR001962">
    <property type="entry name" value="Asn_synthase"/>
</dbReference>
<evidence type="ECO:0000313" key="6">
    <source>
        <dbReference type="EMBL" id="MBM7814740.1"/>
    </source>
</evidence>
<feature type="domain" description="Asparagine synthetase" evidence="5">
    <location>
        <begin position="207"/>
        <end position="592"/>
    </location>
</feature>
<evidence type="ECO:0000256" key="1">
    <source>
        <dbReference type="ARBA" id="ARBA00005187"/>
    </source>
</evidence>
<dbReference type="InterPro" id="IPR014729">
    <property type="entry name" value="Rossmann-like_a/b/a_fold"/>
</dbReference>
<dbReference type="RefSeq" id="WP_204845351.1">
    <property type="nucleotide sequence ID" value="NZ_JAFBCL010000001.1"/>
</dbReference>
<dbReference type="InterPro" id="IPR051786">
    <property type="entry name" value="ASN_synthetase/amidase"/>
</dbReference>
<dbReference type="PANTHER" id="PTHR43284:SF1">
    <property type="entry name" value="ASPARAGINE SYNTHETASE"/>
    <property type="match status" value="1"/>
</dbReference>
<sequence length="611" mass="65041">MQFLVLPDSAAGARVAESVRPAAGGRVIAHPSGRPWVVGAWRSDEVVTATAGTRSLVLLGSSTATAAGLLAELDRLSGLRDLDAVPGRIAGSYHLLASFDGRLRAQGTISAARQVFRTRAGGTTVLADRPQALAALVGAGLDEAHVARHLMAPSAPWPLADRPAWTGVVRVEPDSHVVVDPDGTHTTTRWWTPPAAELPLREGAERVRGALRAAVAARAHGPGRTSADLSGGMDSTSLSFLLAERNPDLVTTRLEAVDPANDDARWAARAALDLPEADHVVIPRGEAPLNFTGALDPDPDAEGPFAWLRTKGVLAHHARLLADKGVTRHLTGHGGDELFYVMPAHDHSAVRVDPLGYLPHLRPNRSLRRWSLGQALRFLADGTSYASWLDAASRTLTAGLGHTSHPSMGWGEPPRLPAWATPRAVEANRVLLREAAAAAPEPLSPLRAQHATLDMARTCGDGLRRATRVTERHGVSWHAPFVDDHVVEAALSIRLRDRAEANRYKPVLAAAMRGSVPDHVLGRPTKGEFSADVYAGLDHHKRELLAQCADLELERLGLVDGDAFRRALVTPHPAARTLIPVITTLACESWLRSAAAARTSAPLSATSGGAR</sequence>
<dbReference type="AlphaFoldDB" id="A0A8T8HWN4"/>
<dbReference type="EMBL" id="CP072788">
    <property type="protein sequence ID" value="QTR03023.1"/>
    <property type="molecule type" value="Genomic_DNA"/>
</dbReference>
<dbReference type="Proteomes" id="UP001195724">
    <property type="component" value="Unassembled WGS sequence"/>
</dbReference>
<evidence type="ECO:0000256" key="2">
    <source>
        <dbReference type="ARBA" id="ARBA00012737"/>
    </source>
</evidence>
<name>A0A8T8HWN4_9PSEU</name>
<reference evidence="6 9" key="1">
    <citation type="submission" date="2021-01" db="EMBL/GenBank/DDBJ databases">
        <title>Sequencing the genomes of 1000 actinobacteria strains.</title>
        <authorList>
            <person name="Klenk H.-P."/>
        </authorList>
    </citation>
    <scope>NUCLEOTIDE SEQUENCE [LARGE SCALE GENOMIC DNA]</scope>
    <source>
        <strain evidence="6 9">DSM 44581</strain>
    </source>
</reference>
<dbReference type="Gene3D" id="3.40.50.620">
    <property type="entry name" value="HUPs"/>
    <property type="match status" value="2"/>
</dbReference>
<evidence type="ECO:0000313" key="9">
    <source>
        <dbReference type="Proteomes" id="UP001195724"/>
    </source>
</evidence>
<reference evidence="7" key="2">
    <citation type="submission" date="2021-04" db="EMBL/GenBank/DDBJ databases">
        <title>Saccharothrix algeriensis WGS.</title>
        <authorList>
            <person name="Stuskova K."/>
            <person name="Hakalova E."/>
            <person name="Tebbal A.B."/>
            <person name="Eichmeier A."/>
        </authorList>
    </citation>
    <scope>NUCLEOTIDE SEQUENCE</scope>
    <source>
        <strain evidence="7">NRRL B-24137</strain>
    </source>
</reference>
<dbReference type="GO" id="GO:0006529">
    <property type="term" value="P:asparagine biosynthetic process"/>
    <property type="evidence" value="ECO:0007669"/>
    <property type="project" value="UniProtKB-KW"/>
</dbReference>
<keyword evidence="6" id="KW-0436">Ligase</keyword>
<dbReference type="Proteomes" id="UP000671828">
    <property type="component" value="Chromosome"/>
</dbReference>
<comment type="catalytic activity">
    <reaction evidence="4">
        <text>L-aspartate + L-glutamine + ATP + H2O = L-asparagine + L-glutamate + AMP + diphosphate + H(+)</text>
        <dbReference type="Rhea" id="RHEA:12228"/>
        <dbReference type="ChEBI" id="CHEBI:15377"/>
        <dbReference type="ChEBI" id="CHEBI:15378"/>
        <dbReference type="ChEBI" id="CHEBI:29985"/>
        <dbReference type="ChEBI" id="CHEBI:29991"/>
        <dbReference type="ChEBI" id="CHEBI:30616"/>
        <dbReference type="ChEBI" id="CHEBI:33019"/>
        <dbReference type="ChEBI" id="CHEBI:58048"/>
        <dbReference type="ChEBI" id="CHEBI:58359"/>
        <dbReference type="ChEBI" id="CHEBI:456215"/>
        <dbReference type="EC" id="6.3.5.4"/>
    </reaction>
</comment>
<dbReference type="EMBL" id="JAFBCL010000001">
    <property type="protein sequence ID" value="MBM7814740.1"/>
    <property type="molecule type" value="Genomic_DNA"/>
</dbReference>